<dbReference type="AlphaFoldDB" id="A0A1Y2DIX9"/>
<protein>
    <submittedName>
        <fullName evidence="1">Uncharacterized protein</fullName>
    </submittedName>
</protein>
<evidence type="ECO:0000313" key="2">
    <source>
        <dbReference type="Proteomes" id="UP000193689"/>
    </source>
</evidence>
<dbReference type="EMBL" id="MCFJ01000014">
    <property type="protein sequence ID" value="ORY59183.1"/>
    <property type="molecule type" value="Genomic_DNA"/>
</dbReference>
<proteinExistence type="predicted"/>
<organism evidence="1 2">
    <name type="scientific">Pseudomassariella vexata</name>
    <dbReference type="NCBI Taxonomy" id="1141098"/>
    <lineage>
        <taxon>Eukaryota</taxon>
        <taxon>Fungi</taxon>
        <taxon>Dikarya</taxon>
        <taxon>Ascomycota</taxon>
        <taxon>Pezizomycotina</taxon>
        <taxon>Sordariomycetes</taxon>
        <taxon>Xylariomycetidae</taxon>
        <taxon>Amphisphaeriales</taxon>
        <taxon>Pseudomassariaceae</taxon>
        <taxon>Pseudomassariella</taxon>
    </lineage>
</organism>
<dbReference type="Proteomes" id="UP000193689">
    <property type="component" value="Unassembled WGS sequence"/>
</dbReference>
<dbReference type="RefSeq" id="XP_040711877.1">
    <property type="nucleotide sequence ID" value="XM_040861049.1"/>
</dbReference>
<comment type="caution">
    <text evidence="1">The sequence shown here is derived from an EMBL/GenBank/DDBJ whole genome shotgun (WGS) entry which is preliminary data.</text>
</comment>
<gene>
    <name evidence="1" type="ORF">BCR38DRAFT_445848</name>
</gene>
<sequence>MYCHSCVDMIRHNPSSSLRHLYRSLNFMTRRVMSDRTGLRLLTTVFSRFTATIAS</sequence>
<reference evidence="1 2" key="1">
    <citation type="submission" date="2016-07" db="EMBL/GenBank/DDBJ databases">
        <title>Pervasive Adenine N6-methylation of Active Genes in Fungi.</title>
        <authorList>
            <consortium name="DOE Joint Genome Institute"/>
            <person name="Mondo S.J."/>
            <person name="Dannebaum R.O."/>
            <person name="Kuo R.C."/>
            <person name="Labutti K."/>
            <person name="Haridas S."/>
            <person name="Kuo A."/>
            <person name="Salamov A."/>
            <person name="Ahrendt S.R."/>
            <person name="Lipzen A."/>
            <person name="Sullivan W."/>
            <person name="Andreopoulos W.B."/>
            <person name="Clum A."/>
            <person name="Lindquist E."/>
            <person name="Daum C."/>
            <person name="Ramamoorthy G.K."/>
            <person name="Gryganskyi A."/>
            <person name="Culley D."/>
            <person name="Magnuson J.K."/>
            <person name="James T.Y."/>
            <person name="O'Malley M.A."/>
            <person name="Stajich J.E."/>
            <person name="Spatafora J.W."/>
            <person name="Visel A."/>
            <person name="Grigoriev I.V."/>
        </authorList>
    </citation>
    <scope>NUCLEOTIDE SEQUENCE [LARGE SCALE GENOMIC DNA]</scope>
    <source>
        <strain evidence="1 2">CBS 129021</strain>
    </source>
</reference>
<dbReference type="InParanoid" id="A0A1Y2DIX9"/>
<accession>A0A1Y2DIX9</accession>
<dbReference type="GeneID" id="63777261"/>
<name>A0A1Y2DIX9_9PEZI</name>
<evidence type="ECO:0000313" key="1">
    <source>
        <dbReference type="EMBL" id="ORY59183.1"/>
    </source>
</evidence>
<keyword evidence="2" id="KW-1185">Reference proteome</keyword>